<evidence type="ECO:0000256" key="6">
    <source>
        <dbReference type="ARBA" id="ARBA00022691"/>
    </source>
</evidence>
<evidence type="ECO:0000256" key="11">
    <source>
        <dbReference type="RuleBase" id="RU271113"/>
    </source>
</evidence>
<dbReference type="CDD" id="cd02440">
    <property type="entry name" value="AdoMet_MTases"/>
    <property type="match status" value="1"/>
</dbReference>
<feature type="compositionally biased region" description="Low complexity" evidence="12">
    <location>
        <begin position="458"/>
        <end position="470"/>
    </location>
</feature>
<evidence type="ECO:0000256" key="3">
    <source>
        <dbReference type="ARBA" id="ARBA00020987"/>
    </source>
</evidence>
<keyword evidence="6 11" id="KW-0949">S-adenosyl-L-methionine</keyword>
<dbReference type="Gene3D" id="1.10.260.60">
    <property type="match status" value="1"/>
</dbReference>
<feature type="compositionally biased region" description="Basic and acidic residues" evidence="12">
    <location>
        <begin position="440"/>
        <end position="457"/>
    </location>
</feature>
<accession>A0ABM4DG12</accession>
<evidence type="ECO:0000256" key="5">
    <source>
        <dbReference type="ARBA" id="ARBA00022679"/>
    </source>
</evidence>
<keyword evidence="5 11" id="KW-0808">Transferase</keyword>
<dbReference type="RefSeq" id="XP_065673369.1">
    <property type="nucleotide sequence ID" value="XM_065817297.1"/>
</dbReference>
<comment type="miscellaneous">
    <text evidence="11">In contrast to other lysine histone methyltransferases, it does not contain a SET domain, suggesting the existence of another mechanism for methylation of lysine residues of histones.</text>
</comment>
<comment type="subcellular location">
    <subcellularLocation>
        <location evidence="1 11">Nucleus</location>
    </subcellularLocation>
</comment>
<dbReference type="PANTHER" id="PTHR21451:SF0">
    <property type="entry name" value="HISTONE-LYSINE N-METHYLTRANSFERASE, H3 LYSINE-79 SPECIFIC"/>
    <property type="match status" value="1"/>
</dbReference>
<evidence type="ECO:0000256" key="12">
    <source>
        <dbReference type="SAM" id="MobiDB-lite"/>
    </source>
</evidence>
<dbReference type="EC" id="2.1.1.360" evidence="2 11"/>
<dbReference type="GeneID" id="100211036"/>
<feature type="region of interest" description="Disordered" evidence="12">
    <location>
        <begin position="403"/>
        <end position="485"/>
    </location>
</feature>
<keyword evidence="7 11" id="KW-0156">Chromatin regulator</keyword>
<evidence type="ECO:0000256" key="9">
    <source>
        <dbReference type="ARBA" id="ARBA00029821"/>
    </source>
</evidence>
<dbReference type="InterPro" id="IPR025789">
    <property type="entry name" value="DOT1_dom"/>
</dbReference>
<comment type="catalytic activity">
    <reaction evidence="10 11">
        <text>L-lysyl(79)-[histone H3] + 3 S-adenosyl-L-methionine = N(6),N(6),N(6)-trimethyl-L-lysyl(79)-[histone H3] + 3 S-adenosyl-L-homocysteine + 3 H(+)</text>
        <dbReference type="Rhea" id="RHEA:60328"/>
        <dbReference type="Rhea" id="RHEA-COMP:15549"/>
        <dbReference type="Rhea" id="RHEA-COMP:15552"/>
        <dbReference type="ChEBI" id="CHEBI:15378"/>
        <dbReference type="ChEBI" id="CHEBI:29969"/>
        <dbReference type="ChEBI" id="CHEBI:57856"/>
        <dbReference type="ChEBI" id="CHEBI:59789"/>
        <dbReference type="ChEBI" id="CHEBI:61961"/>
        <dbReference type="EC" id="2.1.1.360"/>
    </reaction>
</comment>
<keyword evidence="14" id="KW-1185">Reference proteome</keyword>
<dbReference type="Pfam" id="PF08123">
    <property type="entry name" value="DOT1"/>
    <property type="match status" value="1"/>
</dbReference>
<reference evidence="15" key="1">
    <citation type="submission" date="2025-08" db="UniProtKB">
        <authorList>
            <consortium name="RefSeq"/>
        </authorList>
    </citation>
    <scope>IDENTIFICATION</scope>
</reference>
<evidence type="ECO:0000256" key="8">
    <source>
        <dbReference type="ARBA" id="ARBA00023242"/>
    </source>
</evidence>
<keyword evidence="8 11" id="KW-0539">Nucleus</keyword>
<evidence type="ECO:0000256" key="1">
    <source>
        <dbReference type="ARBA" id="ARBA00004123"/>
    </source>
</evidence>
<evidence type="ECO:0000256" key="2">
    <source>
        <dbReference type="ARBA" id="ARBA00012190"/>
    </source>
</evidence>
<gene>
    <name evidence="15" type="primary">LOC100211036</name>
</gene>
<dbReference type="Proteomes" id="UP001652625">
    <property type="component" value="Chromosome 14"/>
</dbReference>
<dbReference type="InterPro" id="IPR029063">
    <property type="entry name" value="SAM-dependent_MTases_sf"/>
</dbReference>
<feature type="region of interest" description="Disordered" evidence="12">
    <location>
        <begin position="815"/>
        <end position="845"/>
    </location>
</feature>
<comment type="similarity">
    <text evidence="11">Belongs to the class I-like SAM-binding methyltransferase superfamily. DOT1 family.</text>
</comment>
<sequence length="1489" mass="168415">MAEPKVLKLYSPAYGEPIYYKWPLALTKKHDEAAEIIDTIKLVCEDFPELRYAVDNVMLKDYDGQNYDSMNRLCQRYNKAIRNILTLWKGRAPPPRMFKPPNKELLRHIINLCYSHAIKDPEKLNSYEPFSPEVYGETSFDMIAQIIDDVPHSPDDIFIDLGSGVGQVVLQAAASNQFKECLGVEKADIPAYYAVEMEKEFKKWMDWYGKIYTDFTLEKGDFMEKKWQDSVNEAGFIFVNNFAFGPVVNHHLKNMFQSMKEGAKLVSSREFCSMNFKFNKRNLSELGAMMRISEIRPQNKASVSWTGNTVSYYLHVVDRTRLEKYFSILQKKKEGLDIEEDVSSIYSESNISNEANSCANSGAFVNVETLEDNLDDLYLGTTTRHQWQLLTDTIKQSKKEAVGYPDQFKPGKEPCKEQSSGKQHSENKKNTLLRRSIARKSFESKKKLKKYSPENKKNLSNSSSSSSSMESDLDDPDFVGGNDTKSIENSLDAEIESKLEPSSKKQLDINCSKEINNNVTSQNELSKDLENDVDDFLSKLKYRLLDFIKIVNTKEYAEKLSSMIEFEKAKNKLLLREVDETEAIIQNLINDGLKKFSQRLSELDIAVKTPLELLSRSSNLAVKHRALENKVLNMEVEVSLLEQKYEDMCNDKVGMKPCGEMLCDDLSTISNGGPEKKDVGTKVCYAIMNALNQRHLLISKNEHINEEIAILEKVCTSAIPSVEQAVSDIKVTLPSAEIFLQAEKPADKLDLIPKPRPVAFVPPRMLSCDKATILPVLTEQQLVLPPIISISPFSFLNSTLRNSFASEINSQNKNYIQSETQGYKRSRGRPRKNVQSSEKPITKKVKPVEKSLYHSHLSNDLSVMSQYELHEPRVSSEEQNGEGSNCTSVVFSSKPKGSIKLPKKLLKRSAEVEKEKFQKAQNIDELNTMKMEILNVSENYVLKKDIELNKCNAATNLIYSSSQIMLDEKQNRCQEKLYPSTIMQNSYDKLLFDSIASKSINNSSVDDYGNYLPKIANNLEQRLSASLDQIRQSVFISNSLIHHPQQYVDRLSPTLQDHSTRACTHPQESSNINKIAPEGWSGLTSKTPSELSVSLSSSSMSNEQFIKPKDIICTNSDVINNPLYLKQDYQPRKVINKPLNFKDDSIYKTSGVTLQESYIHSKYDQSNARSALVDDHFYASLSHLVSSRISANETTKTIPNIVNFTDQSKMTSKLQTTQNALTQSSSIYFPFTSNNHTTFCQKSINGDMRLINSVNFPNSLSFNPLLKSMQEESHPTMTSQVAGSKLFVNSVEKKEEPLKKKRRVNQSKKKLLTYSSDTNVAPITTSHNTSPKVSKFHNPQYRLVYQPSVVTDSQNSSFSTLNTFCLNSPISVQSDVKQNMVAPIPNNFIHSQVISWNMNSAALARVSLPTVCNTQVTPALDNILRNPSISNSTLQPMVYTTQPHLILLKPSHINEKNSDTSLQTSFLSINQSASSPTYPPLEKLDDFKT</sequence>
<name>A0ABM4DG12_HYDVU</name>
<protein>
    <recommendedName>
        <fullName evidence="3 11">Histone-lysine N-methyltransferase, H3 lysine-79 specific</fullName>
        <ecNumber evidence="2 11">2.1.1.360</ecNumber>
    </recommendedName>
    <alternativeName>
        <fullName evidence="9 11">Histone H3-K79 methyltransferase</fullName>
    </alternativeName>
</protein>
<evidence type="ECO:0000256" key="7">
    <source>
        <dbReference type="ARBA" id="ARBA00022853"/>
    </source>
</evidence>
<dbReference type="PANTHER" id="PTHR21451">
    <property type="entry name" value="HISTONE H3 METHYLTRANSFERASE"/>
    <property type="match status" value="1"/>
</dbReference>
<evidence type="ECO:0000313" key="15">
    <source>
        <dbReference type="RefSeq" id="XP_065673369.1"/>
    </source>
</evidence>
<dbReference type="InterPro" id="IPR030445">
    <property type="entry name" value="H3-K79_meTrfase"/>
</dbReference>
<evidence type="ECO:0000256" key="4">
    <source>
        <dbReference type="ARBA" id="ARBA00022603"/>
    </source>
</evidence>
<feature type="region of interest" description="Disordered" evidence="12">
    <location>
        <begin position="1060"/>
        <end position="1083"/>
    </location>
</feature>
<dbReference type="SUPFAM" id="SSF53335">
    <property type="entry name" value="S-adenosyl-L-methionine-dependent methyltransferases"/>
    <property type="match status" value="1"/>
</dbReference>
<proteinExistence type="inferred from homology"/>
<keyword evidence="4 11" id="KW-0489">Methyltransferase</keyword>
<evidence type="ECO:0000313" key="14">
    <source>
        <dbReference type="Proteomes" id="UP001652625"/>
    </source>
</evidence>
<dbReference type="Gene3D" id="3.40.50.150">
    <property type="entry name" value="Vaccinia Virus protein VP39"/>
    <property type="match status" value="1"/>
</dbReference>
<evidence type="ECO:0000256" key="10">
    <source>
        <dbReference type="ARBA" id="ARBA00047770"/>
    </source>
</evidence>
<dbReference type="PROSITE" id="PS51569">
    <property type="entry name" value="DOT1"/>
    <property type="match status" value="1"/>
</dbReference>
<organism evidence="14 15">
    <name type="scientific">Hydra vulgaris</name>
    <name type="common">Hydra</name>
    <name type="synonym">Hydra attenuata</name>
    <dbReference type="NCBI Taxonomy" id="6087"/>
    <lineage>
        <taxon>Eukaryota</taxon>
        <taxon>Metazoa</taxon>
        <taxon>Cnidaria</taxon>
        <taxon>Hydrozoa</taxon>
        <taxon>Hydroidolina</taxon>
        <taxon>Anthoathecata</taxon>
        <taxon>Aplanulata</taxon>
        <taxon>Hydridae</taxon>
        <taxon>Hydra</taxon>
    </lineage>
</organism>
<feature type="domain" description="DOT1" evidence="13">
    <location>
        <begin position="16"/>
        <end position="330"/>
    </location>
</feature>
<evidence type="ECO:0000259" key="13">
    <source>
        <dbReference type="PROSITE" id="PS51569"/>
    </source>
</evidence>
<comment type="function">
    <text evidence="11">Histone methyltransferase that specifically trimethylates histone H3 to form H3K79me3. This methylation is required for telomere silencing and for the pachytene checkpoint during the meiotic cell cycle by allowing the recruitment of RAD9 to double strand breaks. Nucleosomes are preferred as substrate compared to free histone.</text>
</comment>